<protein>
    <recommendedName>
        <fullName evidence="2">Acb2/Tad1 hairpin domain-containing protein</fullName>
    </recommendedName>
</protein>
<dbReference type="RefSeq" id="WP_066777063.1">
    <property type="nucleotide sequence ID" value="NZ_BMIP01000005.1"/>
</dbReference>
<reference evidence="3" key="1">
    <citation type="journal article" date="2014" name="Int. J. Syst. Evol. Microbiol.">
        <title>Complete genome sequence of Corynebacterium casei LMG S-19264T (=DSM 44701T), isolated from a smear-ripened cheese.</title>
        <authorList>
            <consortium name="US DOE Joint Genome Institute (JGI-PGF)"/>
            <person name="Walter F."/>
            <person name="Albersmeier A."/>
            <person name="Kalinowski J."/>
            <person name="Ruckert C."/>
        </authorList>
    </citation>
    <scope>NUCLEOTIDE SEQUENCE</scope>
    <source>
        <strain evidence="3">CGMCC 1.15360</strain>
    </source>
</reference>
<evidence type="ECO:0000256" key="1">
    <source>
        <dbReference type="ARBA" id="ARBA00022741"/>
    </source>
</evidence>
<organism evidence="3 4">
    <name type="scientific">Croceicoccus mobilis</name>
    <dbReference type="NCBI Taxonomy" id="1703339"/>
    <lineage>
        <taxon>Bacteria</taxon>
        <taxon>Pseudomonadati</taxon>
        <taxon>Pseudomonadota</taxon>
        <taxon>Alphaproteobacteria</taxon>
        <taxon>Sphingomonadales</taxon>
        <taxon>Erythrobacteraceae</taxon>
        <taxon>Croceicoccus</taxon>
    </lineage>
</organism>
<dbReference type="EMBL" id="BMIP01000005">
    <property type="protein sequence ID" value="GGD74023.1"/>
    <property type="molecule type" value="Genomic_DNA"/>
</dbReference>
<dbReference type="Pfam" id="PF24729">
    <property type="entry name" value="Acb2_Tad1_hairpin"/>
    <property type="match status" value="1"/>
</dbReference>
<evidence type="ECO:0000259" key="2">
    <source>
        <dbReference type="Pfam" id="PF24729"/>
    </source>
</evidence>
<comment type="caution">
    <text evidence="3">The sequence shown here is derived from an EMBL/GenBank/DDBJ whole genome shotgun (WGS) entry which is preliminary data.</text>
</comment>
<dbReference type="Proteomes" id="UP000612349">
    <property type="component" value="Unassembled WGS sequence"/>
</dbReference>
<accession>A0A916Z394</accession>
<reference evidence="3" key="2">
    <citation type="submission" date="2020-09" db="EMBL/GenBank/DDBJ databases">
        <authorList>
            <person name="Sun Q."/>
            <person name="Zhou Y."/>
        </authorList>
    </citation>
    <scope>NUCLEOTIDE SEQUENCE</scope>
    <source>
        <strain evidence="3">CGMCC 1.15360</strain>
    </source>
</reference>
<gene>
    <name evidence="3" type="ORF">GCM10010990_24560</name>
</gene>
<dbReference type="GO" id="GO:0000166">
    <property type="term" value="F:nucleotide binding"/>
    <property type="evidence" value="ECO:0007669"/>
    <property type="project" value="UniProtKB-KW"/>
</dbReference>
<proteinExistence type="predicted"/>
<evidence type="ECO:0000313" key="3">
    <source>
        <dbReference type="EMBL" id="GGD74023.1"/>
    </source>
</evidence>
<dbReference type="AlphaFoldDB" id="A0A916Z394"/>
<feature type="domain" description="Acb2/Tad1 hairpin" evidence="2">
    <location>
        <begin position="10"/>
        <end position="60"/>
    </location>
</feature>
<keyword evidence="4" id="KW-1185">Reference proteome</keyword>
<keyword evidence="1" id="KW-0547">Nucleotide-binding</keyword>
<name>A0A916Z394_9SPHN</name>
<evidence type="ECO:0000313" key="4">
    <source>
        <dbReference type="Proteomes" id="UP000612349"/>
    </source>
</evidence>
<dbReference type="InterPro" id="IPR056098">
    <property type="entry name" value="Acb2/Tad1_hairpin"/>
</dbReference>
<dbReference type="OrthoDB" id="1495616at2"/>
<sequence>MDKETTIPEFNPSGSDVVAEIKARTEDLMEFIRANVPDNRRRSIALTNYEQAAMWAVKANFT</sequence>